<proteinExistence type="predicted"/>
<dbReference type="CDD" id="cd02440">
    <property type="entry name" value="AdoMet_MTases"/>
    <property type="match status" value="1"/>
</dbReference>
<sequence length="269" mass="30410">MLSVRKGCFTSTLDIGLSWEEVCVEEGRLYTKRLSSPVIIDEVKPSRDDRVVIIDKQVGMLEAIISSDKGFYKLKATAMDKAPTIEINGIHMHRIVNIDPWTDSLYKVFDARVKEGDIVLDTCMGLGYTSIISLIRGAQRVFTYEVDENVIEIAGMNPWSRMLMDERIIINHADVVNEIRDLPANYFDKIIHDPPRLTKDYGDLYSIDFYVQLNRVLKPGGVLYHYTGQPGIHGRANIVGNIGSRLKKAGFRVLKFSEKSLGFIAVKEP</sequence>
<accession>A0A7C1E0N2</accession>
<keyword evidence="1" id="KW-0489">Methyltransferase</keyword>
<gene>
    <name evidence="1" type="ORF">ENO04_05650</name>
</gene>
<reference evidence="1" key="1">
    <citation type="journal article" date="2020" name="mSystems">
        <title>Genome- and Community-Level Interaction Insights into Carbon Utilization and Element Cycling Functions of Hydrothermarchaeota in Hydrothermal Sediment.</title>
        <authorList>
            <person name="Zhou Z."/>
            <person name="Liu Y."/>
            <person name="Xu W."/>
            <person name="Pan J."/>
            <person name="Luo Z.H."/>
            <person name="Li M."/>
        </authorList>
    </citation>
    <scope>NUCLEOTIDE SEQUENCE [LARGE SCALE GENOMIC DNA]</scope>
    <source>
        <strain evidence="1">SpSt-123</strain>
    </source>
</reference>
<evidence type="ECO:0000313" key="1">
    <source>
        <dbReference type="EMBL" id="HDS11077.1"/>
    </source>
</evidence>
<name>A0A7C1E0N2_9CREN</name>
<dbReference type="AlphaFoldDB" id="A0A7C1E0N2"/>
<comment type="caution">
    <text evidence="1">The sequence shown here is derived from an EMBL/GenBank/DDBJ whole genome shotgun (WGS) entry which is preliminary data.</text>
</comment>
<protein>
    <submittedName>
        <fullName evidence="1">Methyltransferase</fullName>
    </submittedName>
</protein>
<dbReference type="GO" id="GO:0032259">
    <property type="term" value="P:methylation"/>
    <property type="evidence" value="ECO:0007669"/>
    <property type="project" value="UniProtKB-KW"/>
</dbReference>
<dbReference type="EMBL" id="DSDY01000167">
    <property type="protein sequence ID" value="HDS11077.1"/>
    <property type="molecule type" value="Genomic_DNA"/>
</dbReference>
<dbReference type="Pfam" id="PF01564">
    <property type="entry name" value="Spermine_synth"/>
    <property type="match status" value="1"/>
</dbReference>
<keyword evidence="1" id="KW-0808">Transferase</keyword>
<dbReference type="SUPFAM" id="SSF53335">
    <property type="entry name" value="S-adenosyl-L-methionine-dependent methyltransferases"/>
    <property type="match status" value="1"/>
</dbReference>
<dbReference type="Gene3D" id="3.40.50.150">
    <property type="entry name" value="Vaccinia Virus protein VP39"/>
    <property type="match status" value="1"/>
</dbReference>
<organism evidence="1">
    <name type="scientific">Fervidicoccus fontis</name>
    <dbReference type="NCBI Taxonomy" id="683846"/>
    <lineage>
        <taxon>Archaea</taxon>
        <taxon>Thermoproteota</taxon>
        <taxon>Thermoprotei</taxon>
        <taxon>Fervidicoccales</taxon>
        <taxon>Fervidicoccaceae</taxon>
        <taxon>Fervidicoccus</taxon>
    </lineage>
</organism>
<dbReference type="InterPro" id="IPR029063">
    <property type="entry name" value="SAM-dependent_MTases_sf"/>
</dbReference>
<dbReference type="GO" id="GO:0008168">
    <property type="term" value="F:methyltransferase activity"/>
    <property type="evidence" value="ECO:0007669"/>
    <property type="project" value="UniProtKB-KW"/>
</dbReference>